<proteinExistence type="predicted"/>
<evidence type="ECO:0000313" key="2">
    <source>
        <dbReference type="EMBL" id="SCZ78100.1"/>
    </source>
</evidence>
<accession>A0A1G5RWI6</accession>
<dbReference type="Gene3D" id="3.30.465.10">
    <property type="match status" value="1"/>
</dbReference>
<dbReference type="Pfam" id="PF03471">
    <property type="entry name" value="CorC_HlyC"/>
    <property type="match status" value="1"/>
</dbReference>
<dbReference type="GO" id="GO:0050660">
    <property type="term" value="F:flavin adenine dinucleotide binding"/>
    <property type="evidence" value="ECO:0007669"/>
    <property type="project" value="InterPro"/>
</dbReference>
<reference evidence="2 3" key="1">
    <citation type="submission" date="2016-10" db="EMBL/GenBank/DDBJ databases">
        <authorList>
            <person name="de Groot N.N."/>
        </authorList>
    </citation>
    <scope>NUCLEOTIDE SEQUENCE [LARGE SCALE GENOMIC DNA]</scope>
    <source>
        <strain evidence="2 3">DSM 2784</strain>
    </source>
</reference>
<dbReference type="STRING" id="1120920.SAMN03080599_01058"/>
<dbReference type="EMBL" id="FMWL01000004">
    <property type="protein sequence ID" value="SCZ78100.1"/>
    <property type="molecule type" value="Genomic_DNA"/>
</dbReference>
<protein>
    <submittedName>
        <fullName evidence="2">Transporter associated domain-containing protein</fullName>
    </submittedName>
</protein>
<dbReference type="Proteomes" id="UP000199208">
    <property type="component" value="Unassembled WGS sequence"/>
</dbReference>
<keyword evidence="3" id="KW-1185">Reference proteome</keyword>
<dbReference type="InterPro" id="IPR016169">
    <property type="entry name" value="FAD-bd_PCMH_sub2"/>
</dbReference>
<dbReference type="InterPro" id="IPR036318">
    <property type="entry name" value="FAD-bd_PCMH-like_sf"/>
</dbReference>
<organism evidence="2 3">
    <name type="scientific">Acidaminobacter hydrogenoformans DSM 2784</name>
    <dbReference type="NCBI Taxonomy" id="1120920"/>
    <lineage>
        <taxon>Bacteria</taxon>
        <taxon>Bacillati</taxon>
        <taxon>Bacillota</taxon>
        <taxon>Clostridia</taxon>
        <taxon>Peptostreptococcales</taxon>
        <taxon>Acidaminobacteraceae</taxon>
        <taxon>Acidaminobacter</taxon>
    </lineage>
</organism>
<evidence type="ECO:0000313" key="3">
    <source>
        <dbReference type="Proteomes" id="UP000199208"/>
    </source>
</evidence>
<sequence length="57" mass="6612">MEEFETLNGFFISLYGNIPPKGQISQVVFEHLLIQAVDVTDKRIEKMIIQVMDRDDV</sequence>
<dbReference type="AlphaFoldDB" id="A0A1G5RWI6"/>
<dbReference type="SUPFAM" id="SSF56176">
    <property type="entry name" value="FAD-binding/transporter-associated domain-like"/>
    <property type="match status" value="1"/>
</dbReference>
<feature type="domain" description="Transporter-associated" evidence="1">
    <location>
        <begin position="2"/>
        <end position="51"/>
    </location>
</feature>
<name>A0A1G5RWI6_9FIRM</name>
<evidence type="ECO:0000259" key="1">
    <source>
        <dbReference type="Pfam" id="PF03471"/>
    </source>
</evidence>
<gene>
    <name evidence="2" type="ORF">SAMN03080599_01058</name>
</gene>
<dbReference type="InterPro" id="IPR005170">
    <property type="entry name" value="Transptr-assoc_dom"/>
</dbReference>